<evidence type="ECO:0000313" key="3">
    <source>
        <dbReference type="Proteomes" id="UP000298588"/>
    </source>
</evidence>
<dbReference type="Proteomes" id="UP000298588">
    <property type="component" value="Chromosome"/>
</dbReference>
<dbReference type="InterPro" id="IPR041657">
    <property type="entry name" value="HTH_17"/>
</dbReference>
<evidence type="ECO:0000259" key="1">
    <source>
        <dbReference type="Pfam" id="PF12728"/>
    </source>
</evidence>
<organism evidence="2 3">
    <name type="scientific">Phreatobacter aquaticus</name>
    <dbReference type="NCBI Taxonomy" id="2570229"/>
    <lineage>
        <taxon>Bacteria</taxon>
        <taxon>Pseudomonadati</taxon>
        <taxon>Pseudomonadota</taxon>
        <taxon>Alphaproteobacteria</taxon>
        <taxon>Hyphomicrobiales</taxon>
        <taxon>Phreatobacteraceae</taxon>
        <taxon>Phreatobacter</taxon>
    </lineage>
</organism>
<dbReference type="OrthoDB" id="7226381at2"/>
<dbReference type="KEGG" id="paqt:E8L99_16600"/>
<reference evidence="2 3" key="1">
    <citation type="submission" date="2019-04" db="EMBL/GenBank/DDBJ databases">
        <title>Phreatobacter aquaticus sp. nov.</title>
        <authorList>
            <person name="Choi A."/>
            <person name="Baek K."/>
        </authorList>
    </citation>
    <scope>NUCLEOTIDE SEQUENCE [LARGE SCALE GENOMIC DNA]</scope>
    <source>
        <strain evidence="2 3">NMCR1094</strain>
    </source>
</reference>
<gene>
    <name evidence="2" type="ORF">E8L99_16600</name>
</gene>
<name>A0A4D7QTC0_9HYPH</name>
<protein>
    <submittedName>
        <fullName evidence="2">Helix-turn-helix domain-containing protein</fullName>
    </submittedName>
</protein>
<keyword evidence="3" id="KW-1185">Reference proteome</keyword>
<proteinExistence type="predicted"/>
<accession>A0A4D7QTC0</accession>
<sequence length="72" mass="7828">MPTVVKEIESPLLPAGKAMEALHVSRGKFYDLLNSGQLKAVKMGGRAFVRVSEIHRFCENLPAYTPRTGAAA</sequence>
<dbReference type="Pfam" id="PF12728">
    <property type="entry name" value="HTH_17"/>
    <property type="match status" value="1"/>
</dbReference>
<evidence type="ECO:0000313" key="2">
    <source>
        <dbReference type="EMBL" id="QCK87262.1"/>
    </source>
</evidence>
<dbReference type="EMBL" id="CP039865">
    <property type="protein sequence ID" value="QCK87262.1"/>
    <property type="molecule type" value="Genomic_DNA"/>
</dbReference>
<feature type="domain" description="Helix-turn-helix" evidence="1">
    <location>
        <begin position="18"/>
        <end position="59"/>
    </location>
</feature>
<dbReference type="AlphaFoldDB" id="A0A4D7QTC0"/>